<dbReference type="InterPro" id="IPR001266">
    <property type="entry name" value="Ribosomal_eS19"/>
</dbReference>
<dbReference type="GO" id="GO:0003735">
    <property type="term" value="F:structural constituent of ribosome"/>
    <property type="evidence" value="ECO:0007669"/>
    <property type="project" value="InterPro"/>
</dbReference>
<evidence type="ECO:0000256" key="5">
    <source>
        <dbReference type="HAMAP-Rule" id="MF_01474"/>
    </source>
</evidence>
<dbReference type="PANTHER" id="PTHR11710">
    <property type="entry name" value="40S RIBOSOMAL PROTEIN S19"/>
    <property type="match status" value="1"/>
</dbReference>
<dbReference type="RefSeq" id="WP_012107455.1">
    <property type="nucleotide sequence ID" value="NC_009712.1"/>
</dbReference>
<evidence type="ECO:0000313" key="7">
    <source>
        <dbReference type="EMBL" id="ABS56402.1"/>
    </source>
</evidence>
<dbReference type="EMBL" id="CP000780">
    <property type="protein sequence ID" value="ABS56402.1"/>
    <property type="molecule type" value="Genomic_DNA"/>
</dbReference>
<dbReference type="Proteomes" id="UP000002408">
    <property type="component" value="Chromosome"/>
</dbReference>
<evidence type="ECO:0000256" key="6">
    <source>
        <dbReference type="SAM" id="MobiDB-lite"/>
    </source>
</evidence>
<name>A7I9J1_METB6</name>
<dbReference type="InterPro" id="IPR018277">
    <property type="entry name" value="Ribosomal_eS19_CS"/>
</dbReference>
<keyword evidence="8" id="KW-1185">Reference proteome</keyword>
<dbReference type="KEGG" id="mbn:Mboo_1887"/>
<dbReference type="GO" id="GO:0003723">
    <property type="term" value="F:RNA binding"/>
    <property type="evidence" value="ECO:0007669"/>
    <property type="project" value="TreeGrafter"/>
</dbReference>
<sequence length="199" mass="21691">MTTVYDVPADHLIRKVAEELKKRQEIKPPAWAAFAKTGVHKEMPPEDPDWWFTRAAAVLRRVYVDGPLGVERMRSFYGGSKNRGSKPNAFRKGSGSVLRKALQQLEAAGLIVHDKTGRKVSPAGMAFLDSVAKEVLTNPPAPVPKRVKPVAEEPKKAEPAKKGGKAQKGGEKSDDAKAEKKPAAKKGEGKKSESKKSEE</sequence>
<keyword evidence="2 5" id="KW-0689">Ribosomal protein</keyword>
<dbReference type="HOGENOM" id="CLU_108559_1_0_2"/>
<dbReference type="SUPFAM" id="SSF46785">
    <property type="entry name" value="Winged helix' DNA-binding domain"/>
    <property type="match status" value="1"/>
</dbReference>
<comment type="function">
    <text evidence="5">May be involved in maturation of the 30S ribosomal subunit.</text>
</comment>
<feature type="compositionally biased region" description="Basic and acidic residues" evidence="6">
    <location>
        <begin position="168"/>
        <end position="199"/>
    </location>
</feature>
<dbReference type="InterPro" id="IPR036390">
    <property type="entry name" value="WH_DNA-bd_sf"/>
</dbReference>
<evidence type="ECO:0000313" key="8">
    <source>
        <dbReference type="Proteomes" id="UP000002408"/>
    </source>
</evidence>
<organism evidence="7 8">
    <name type="scientific">Methanoregula boonei (strain DSM 21154 / JCM 14090 / 6A8)</name>
    <dbReference type="NCBI Taxonomy" id="456442"/>
    <lineage>
        <taxon>Archaea</taxon>
        <taxon>Methanobacteriati</taxon>
        <taxon>Methanobacteriota</taxon>
        <taxon>Stenosarchaea group</taxon>
        <taxon>Methanomicrobia</taxon>
        <taxon>Methanomicrobiales</taxon>
        <taxon>Methanoregulaceae</taxon>
        <taxon>Methanoregula</taxon>
    </lineage>
</organism>
<feature type="compositionally biased region" description="Basic and acidic residues" evidence="6">
    <location>
        <begin position="149"/>
        <end position="161"/>
    </location>
</feature>
<dbReference type="OrthoDB" id="371836at2157"/>
<dbReference type="InterPro" id="IPR036388">
    <property type="entry name" value="WH-like_DNA-bd_sf"/>
</dbReference>
<dbReference type="NCBIfam" id="NF006811">
    <property type="entry name" value="PRK09333.1"/>
    <property type="match status" value="1"/>
</dbReference>
<keyword evidence="3 5" id="KW-0687">Ribonucleoprotein</keyword>
<evidence type="ECO:0000256" key="3">
    <source>
        <dbReference type="ARBA" id="ARBA00023274"/>
    </source>
</evidence>
<dbReference type="GO" id="GO:0006412">
    <property type="term" value="P:translation"/>
    <property type="evidence" value="ECO:0007669"/>
    <property type="project" value="UniProtKB-UniRule"/>
</dbReference>
<accession>A7I9J1</accession>
<dbReference type="HAMAP" id="MF_01474">
    <property type="entry name" value="Ribosomal_eS19"/>
    <property type="match status" value="1"/>
</dbReference>
<feature type="region of interest" description="Disordered" evidence="6">
    <location>
        <begin position="136"/>
        <end position="199"/>
    </location>
</feature>
<dbReference type="Gene3D" id="1.10.10.10">
    <property type="entry name" value="Winged helix-like DNA-binding domain superfamily/Winged helix DNA-binding domain"/>
    <property type="match status" value="1"/>
</dbReference>
<comment type="similarity">
    <text evidence="1 5">Belongs to the eukaryotic ribosomal protein eS19 family.</text>
</comment>
<dbReference type="FunFam" id="1.10.10.10:FF:000449">
    <property type="entry name" value="30S ribosomal protein S19e"/>
    <property type="match status" value="1"/>
</dbReference>
<dbReference type="eggNOG" id="arCOG01344">
    <property type="taxonomic scope" value="Archaea"/>
</dbReference>
<dbReference type="AlphaFoldDB" id="A7I9J1"/>
<dbReference type="GO" id="GO:0000028">
    <property type="term" value="P:ribosomal small subunit assembly"/>
    <property type="evidence" value="ECO:0007669"/>
    <property type="project" value="TreeGrafter"/>
</dbReference>
<dbReference type="GeneID" id="5411381"/>
<comment type="subunit">
    <text evidence="5">Part of the 30S ribosomal subunit.</text>
</comment>
<reference evidence="8" key="1">
    <citation type="journal article" date="2015" name="Microbiology">
        <title>Genome of Methanoregula boonei 6A8 reveals adaptations to oligotrophic peatland environments.</title>
        <authorList>
            <person name="Braeuer S."/>
            <person name="Cadillo-Quiroz H."/>
            <person name="Kyrpides N."/>
            <person name="Woyke T."/>
            <person name="Goodwin L."/>
            <person name="Detter C."/>
            <person name="Podell S."/>
            <person name="Yavitt J.B."/>
            <person name="Zinder S.H."/>
        </authorList>
    </citation>
    <scope>NUCLEOTIDE SEQUENCE [LARGE SCALE GENOMIC DNA]</scope>
    <source>
        <strain evidence="8">DSM 21154 / JCM 14090 / 6A8</strain>
    </source>
</reference>
<evidence type="ECO:0000256" key="1">
    <source>
        <dbReference type="ARBA" id="ARBA00010014"/>
    </source>
</evidence>
<dbReference type="Pfam" id="PF01090">
    <property type="entry name" value="Ribosomal_S19e"/>
    <property type="match status" value="1"/>
</dbReference>
<dbReference type="InterPro" id="IPR027548">
    <property type="entry name" value="Ribosomal_eS19_archaeal"/>
</dbReference>
<dbReference type="SMART" id="SM01413">
    <property type="entry name" value="Ribosomal_S19e"/>
    <property type="match status" value="1"/>
</dbReference>
<gene>
    <name evidence="5" type="primary">rps19e</name>
    <name evidence="7" type="ordered locus">Mboo_1887</name>
</gene>
<dbReference type="GO" id="GO:0022627">
    <property type="term" value="C:cytosolic small ribosomal subunit"/>
    <property type="evidence" value="ECO:0007669"/>
    <property type="project" value="TreeGrafter"/>
</dbReference>
<evidence type="ECO:0000256" key="2">
    <source>
        <dbReference type="ARBA" id="ARBA00022980"/>
    </source>
</evidence>
<dbReference type="STRING" id="456442.Mboo_1887"/>
<dbReference type="PROSITE" id="PS00628">
    <property type="entry name" value="RIBOSOMAL_S19E"/>
    <property type="match status" value="1"/>
</dbReference>
<proteinExistence type="inferred from homology"/>
<protein>
    <recommendedName>
        <fullName evidence="4 5">Small ribosomal subunit protein eS19</fullName>
    </recommendedName>
</protein>
<evidence type="ECO:0000256" key="4">
    <source>
        <dbReference type="ARBA" id="ARBA00035143"/>
    </source>
</evidence>
<dbReference type="PANTHER" id="PTHR11710:SF0">
    <property type="entry name" value="40S RIBOSOMAL PROTEIN S19"/>
    <property type="match status" value="1"/>
</dbReference>